<evidence type="ECO:0000313" key="2">
    <source>
        <dbReference type="EMBL" id="PIC21102.1"/>
    </source>
</evidence>
<reference evidence="3" key="1">
    <citation type="submission" date="2017-10" db="EMBL/GenBank/DDBJ databases">
        <title>Rapid genome shrinkage in a self-fertile nematode reveals novel sperm competition proteins.</title>
        <authorList>
            <person name="Yin D."/>
            <person name="Schwarz E.M."/>
            <person name="Thomas C.G."/>
            <person name="Felde R.L."/>
            <person name="Korf I.F."/>
            <person name="Cutter A.D."/>
            <person name="Schartner C.M."/>
            <person name="Ralston E.J."/>
            <person name="Meyer B.J."/>
            <person name="Haag E.S."/>
        </authorList>
    </citation>
    <scope>NUCLEOTIDE SEQUENCE [LARGE SCALE GENOMIC DNA]</scope>
    <source>
        <strain evidence="3">JU1422</strain>
    </source>
</reference>
<dbReference type="Proteomes" id="UP000230233">
    <property type="component" value="Chromosome X"/>
</dbReference>
<keyword evidence="3" id="KW-1185">Reference proteome</keyword>
<dbReference type="EMBL" id="PDUG01000006">
    <property type="protein sequence ID" value="PIC21102.1"/>
    <property type="molecule type" value="Genomic_DNA"/>
</dbReference>
<protein>
    <submittedName>
        <fullName evidence="2">Uncharacterized protein</fullName>
    </submittedName>
</protein>
<dbReference type="AlphaFoldDB" id="A0A2G5T1M1"/>
<feature type="chain" id="PRO_5013848707" evidence="1">
    <location>
        <begin position="29"/>
        <end position="75"/>
    </location>
</feature>
<organism evidence="2 3">
    <name type="scientific">Caenorhabditis nigoni</name>
    <dbReference type="NCBI Taxonomy" id="1611254"/>
    <lineage>
        <taxon>Eukaryota</taxon>
        <taxon>Metazoa</taxon>
        <taxon>Ecdysozoa</taxon>
        <taxon>Nematoda</taxon>
        <taxon>Chromadorea</taxon>
        <taxon>Rhabditida</taxon>
        <taxon>Rhabditina</taxon>
        <taxon>Rhabditomorpha</taxon>
        <taxon>Rhabditoidea</taxon>
        <taxon>Rhabditidae</taxon>
        <taxon>Peloderinae</taxon>
        <taxon>Caenorhabditis</taxon>
    </lineage>
</organism>
<feature type="signal peptide" evidence="1">
    <location>
        <begin position="1"/>
        <end position="28"/>
    </location>
</feature>
<evidence type="ECO:0000256" key="1">
    <source>
        <dbReference type="SAM" id="SignalP"/>
    </source>
</evidence>
<gene>
    <name evidence="2" type="primary">Cnig_chr_X.g26067</name>
    <name evidence="2" type="ORF">B9Z55_026067</name>
</gene>
<name>A0A2G5T1M1_9PELO</name>
<evidence type="ECO:0000313" key="3">
    <source>
        <dbReference type="Proteomes" id="UP000230233"/>
    </source>
</evidence>
<proteinExistence type="predicted"/>
<keyword evidence="1" id="KW-0732">Signal</keyword>
<accession>A0A2G5T1M1</accession>
<comment type="caution">
    <text evidence="2">The sequence shown here is derived from an EMBL/GenBank/DDBJ whole genome shotgun (WGS) entry which is preliminary data.</text>
</comment>
<sequence length="75" mass="8980">MNRERHQNLVASGGSLLLLLLHLHLDHPENWIGRKQLLLEVWRFASRDDQLQALRSRNWEKEDIREDHGSENIKF</sequence>